<dbReference type="OrthoDB" id="9765926at2"/>
<dbReference type="NCBIfam" id="TIGR04131">
    <property type="entry name" value="Bac_Flav_CTERM"/>
    <property type="match status" value="1"/>
</dbReference>
<protein>
    <recommendedName>
        <fullName evidence="3">T9SS type B sorting domain-containing protein</fullName>
    </recommendedName>
</protein>
<accession>A0A2U2X9W2</accession>
<reference evidence="1" key="1">
    <citation type="submission" date="2018-05" db="EMBL/GenBank/DDBJ databases">
        <title>Algibacter marinivivus sp. nov., isolated from sample around a algae.</title>
        <authorList>
            <person name="Zhong X."/>
        </authorList>
    </citation>
    <scope>NUCLEOTIDE SEQUENCE [LARGE SCALE GENOMIC DNA]</scope>
    <source>
        <strain evidence="1">ZY111</strain>
    </source>
</reference>
<comment type="caution">
    <text evidence="1">The sequence shown here is derived from an EMBL/GenBank/DDBJ whole genome shotgun (WGS) entry which is preliminary data.</text>
</comment>
<evidence type="ECO:0000313" key="1">
    <source>
        <dbReference type="EMBL" id="PWH84530.1"/>
    </source>
</evidence>
<dbReference type="InterPro" id="IPR049804">
    <property type="entry name" value="Choice_anch_L"/>
</dbReference>
<sequence>MLFFNSHFAFSQQISVDDSVGLQSLIQNNLVNGCVDITNISSSVNGTASGLSSYAYFERSGSNFPFENGIMLSTGAATSGGNSAVTPTLSEGSTTWGTDPDLEAALGITNTVNATSIEFDFVSISNQFQFNYLLASEEYFGINPCQFSDGFVFLIREAGTANPYQNIAIIPGTATPVNTNTIHDEIFGVCPAQNDQYFDGYNIGDTNYNGRTTVLTASGSILPNVTYHIKLIIADQTDGTFDSAVFIEGDSFRILDLGDDISTCSSSATLDADLQNPLASYAWYRNGNIITGATSPTYVAVQDGTYRVEVGVPVNGSTCVETDEVIVVLNTEEPMDPVTDYQLCDDSSGNGIEIFDLSSKDAEVIANVPFTNYNFSYHLSDNDARLNINPILAPIPNSMNPQPIFVRVQDLDSNCFSYTTFNLIVNPLPNIVTPTTLEVCDGDDTPDGFAIIDLTQKDDEITSGQINLFVTYHYNPLDASTGNNPIPSPYINTNTPNEQVYVRIVDTTTGCETTTTLDVEVTVSPVVNRDTQYLDACDRDLDGDAAFDLTQVIADILNGLTGVTTTFHSTFDDAEMNINVIADETNYQYTNAVIEPGSATLYLRIEDSTTGCATIVPFEIHTNLLLTGTDTGDFALCDTNDDTTDTLNFDLNTVETFIANDLPNSITVTFYETENDRDNGTNALDKTTPYAALSPQVLYVRIEDGGCVENTQITLLVNPILLFANVTIPYCDDDDDGIASIDLQSLDNTITGGNTNFTVTYFSNNTDAQSNNTANQLPPFYNNTNSTETLYARIENIDSGCSTVNPFQIEVLTAPTTNQPSNEIVCDNDQDGFSIINLENKIDEAVASRTGLNIDVFTSFDDADNNVNPIPVADRSTYNTNTQTIFIRVEDGVSGTGCYAITSFEAIINTLPVFPTISNFQICEDDGDSFADFLLVDKDTEILDGQAGKEVFYFEDAAFTMPIDKNNIYQNTTSPQTIYVRVENISDPTCYGTDSFILQVSPDPIYNPVIDYLICDDASNDGLNEFNLDEKADEIRAGSPDMLNISFHLSPTEADTNSNPLPSNYTNVTNPQSIYIRIESDDSLCHIVEELGINIIAPPQVTVGTPNIINCDEDYDGVTSFDLTLYNIDTVNSDFEVLDRVKSNLELNYFENLSDINPNDGLDNSNEITTPTSFNSNAKTVYIKIANTLTGCFTVIPLELIINLPPATNAIGTIQVCENDTNSYDLSQVNSMIVDDPSLVNISYHNTQSDADDNLSPLNTTFNYTANSHTLFVRVSDITTGCHIAPSFVLQINQNPVANTPPDLVDCDNDYDGIQNFDLTANNSIILGGLNPSNYTITFYEDLANAENEINAIPNTFSAVDGDTIFVRLENNSTGCFNTTQFSIRINPLPIIPINDIVPLCNNDPVLISADTGIAGDTYLWSTGETTNEIIVSPANAGSYSVTVTRPNIIGNDCSYTHTFDVIPSDEAEIIITPTVDFADPNRITVEINNSRIGDYVFILDGGEPQTSNIFEDVSFGAHIVTVRDLNGCMDVSQDVFVFDIPKFVTPNNDNAYDTWHIVGANQLPGTIVYIYNRHGKLIKTLPHFSQGWDGTYNGENMPSDDYWFSADIVQNGESFNIRGHFALKR</sequence>
<evidence type="ECO:0000313" key="2">
    <source>
        <dbReference type="Proteomes" id="UP000245375"/>
    </source>
</evidence>
<dbReference type="Pfam" id="PF13585">
    <property type="entry name" value="CHU_C"/>
    <property type="match status" value="1"/>
</dbReference>
<proteinExistence type="predicted"/>
<reference evidence="1" key="2">
    <citation type="submission" date="2018-05" db="EMBL/GenBank/DDBJ databases">
        <authorList>
            <person name="Lanie J.A."/>
            <person name="Ng W.-L."/>
            <person name="Kazmierczak K.M."/>
            <person name="Andrzejewski T.M."/>
            <person name="Davidsen T.M."/>
            <person name="Wayne K.J."/>
            <person name="Tettelin H."/>
            <person name="Glass J.I."/>
            <person name="Rusch D."/>
            <person name="Podicherti R."/>
            <person name="Tsui H.-C.T."/>
            <person name="Winkler M.E."/>
        </authorList>
    </citation>
    <scope>NUCLEOTIDE SEQUENCE [LARGE SCALE GENOMIC DNA]</scope>
    <source>
        <strain evidence="1">ZY111</strain>
    </source>
</reference>
<gene>
    <name evidence="1" type="ORF">DIS18_00250</name>
</gene>
<dbReference type="InterPro" id="IPR026341">
    <property type="entry name" value="T9SS_type_B"/>
</dbReference>
<name>A0A2U2X9W2_9FLAO</name>
<organism evidence="1 2">
    <name type="scientific">Algibacter marinivivus</name>
    <dbReference type="NCBI Taxonomy" id="2100723"/>
    <lineage>
        <taxon>Bacteria</taxon>
        <taxon>Pseudomonadati</taxon>
        <taxon>Bacteroidota</taxon>
        <taxon>Flavobacteriia</taxon>
        <taxon>Flavobacteriales</taxon>
        <taxon>Flavobacteriaceae</taxon>
        <taxon>Algibacter</taxon>
    </lineage>
</organism>
<dbReference type="Proteomes" id="UP000245375">
    <property type="component" value="Unassembled WGS sequence"/>
</dbReference>
<dbReference type="NCBIfam" id="NF038133">
    <property type="entry name" value="choice_anch_L"/>
    <property type="match status" value="1"/>
</dbReference>
<evidence type="ECO:0008006" key="3">
    <source>
        <dbReference type="Google" id="ProtNLM"/>
    </source>
</evidence>
<dbReference type="EMBL" id="QFRI01000001">
    <property type="protein sequence ID" value="PWH84530.1"/>
    <property type="molecule type" value="Genomic_DNA"/>
</dbReference>
<keyword evidence="2" id="KW-1185">Reference proteome</keyword>